<name>A0A7C1JNX1_9CHLR</name>
<comment type="similarity">
    <text evidence="1">Belongs to the trimethylamine methyltransferase family.</text>
</comment>
<dbReference type="GO" id="GO:0008168">
    <property type="term" value="F:methyltransferase activity"/>
    <property type="evidence" value="ECO:0007669"/>
    <property type="project" value="UniProtKB-KW"/>
</dbReference>
<evidence type="ECO:0000256" key="1">
    <source>
        <dbReference type="ARBA" id="ARBA00007137"/>
    </source>
</evidence>
<evidence type="ECO:0000256" key="3">
    <source>
        <dbReference type="ARBA" id="ARBA00022679"/>
    </source>
</evidence>
<organism evidence="4">
    <name type="scientific">Caldilinea aerophila</name>
    <dbReference type="NCBI Taxonomy" id="133453"/>
    <lineage>
        <taxon>Bacteria</taxon>
        <taxon>Bacillati</taxon>
        <taxon>Chloroflexota</taxon>
        <taxon>Caldilineae</taxon>
        <taxon>Caldilineales</taxon>
        <taxon>Caldilineaceae</taxon>
        <taxon>Caldilinea</taxon>
    </lineage>
</organism>
<proteinExistence type="inferred from homology"/>
<dbReference type="GO" id="GO:0015948">
    <property type="term" value="P:methanogenesis"/>
    <property type="evidence" value="ECO:0007669"/>
    <property type="project" value="InterPro"/>
</dbReference>
<sequence>MLSNHRNRLDRALPENFRLIYSRFSRIFTGYTRSSGTIQSRAIMMQSTLRQRRRERTSPIVHVTDALYVRPQLTLLSQEQCQRLHEASCQILERTGFRVYHPPALALLRQAGAQVDGDLVRVPREMVDAAVASAPRSFNLYRRGGEEIACILDGEHVYFGPGSDTLRYLDPRTGQRRDFTMADLADCLRVVDALPELAFAMSIGIPRDVPTERYFRYQFSAMIRYTTKPSVVVCNDLADIEAITAMAAAVAGGMQALAERPTFLMYTEPTTPLSHALEAVDKLLFCARHRIPVTHSPAPMIGGTAPITIAGAVALGNAEMLSGLVMHQLTNPGAPFLYGHGVHHLDMKEMISVYGAPEFQLARIMAAEMGRFYKLPVWGYSAHSDSAVLDEQAAIDAQFSIQTALLARTNLNHDVGYLEAGLANSPEYMVLANELIGMNRAFVQGVQFDEEALALDVIHEVGPGGQFLSHDHTMRHWRELWTPKLFDRQRLEPWLEKGGKTMRQRVREATLEILESHQVPPLLADVDAEIEYILKQ</sequence>
<reference evidence="4" key="1">
    <citation type="journal article" date="2020" name="mSystems">
        <title>Genome- and Community-Level Interaction Insights into Carbon Utilization and Element Cycling Functions of Hydrothermarchaeota in Hydrothermal Sediment.</title>
        <authorList>
            <person name="Zhou Z."/>
            <person name="Liu Y."/>
            <person name="Xu W."/>
            <person name="Pan J."/>
            <person name="Luo Z.H."/>
            <person name="Li M."/>
        </authorList>
    </citation>
    <scope>NUCLEOTIDE SEQUENCE [LARGE SCALE GENOMIC DNA]</scope>
    <source>
        <strain evidence="4">SpSt-289</strain>
    </source>
</reference>
<dbReference type="InterPro" id="IPR010426">
    <property type="entry name" value="MTTB_MeTrfase"/>
</dbReference>
<evidence type="ECO:0000313" key="4">
    <source>
        <dbReference type="EMBL" id="HDX30965.1"/>
    </source>
</evidence>
<evidence type="ECO:0000256" key="2">
    <source>
        <dbReference type="ARBA" id="ARBA00022603"/>
    </source>
</evidence>
<keyword evidence="2 4" id="KW-0489">Methyltransferase</keyword>
<dbReference type="EMBL" id="DSMG01000062">
    <property type="protein sequence ID" value="HDX30965.1"/>
    <property type="molecule type" value="Genomic_DNA"/>
</dbReference>
<dbReference type="AlphaFoldDB" id="A0A7C1JNX1"/>
<comment type="caution">
    <text evidence="4">The sequence shown here is derived from an EMBL/GenBank/DDBJ whole genome shotgun (WGS) entry which is preliminary data.</text>
</comment>
<keyword evidence="3 4" id="KW-0808">Transferase</keyword>
<dbReference type="Pfam" id="PF06253">
    <property type="entry name" value="MTTB"/>
    <property type="match status" value="1"/>
</dbReference>
<dbReference type="Gene3D" id="3.20.20.480">
    <property type="entry name" value="Trimethylamine methyltransferase-like"/>
    <property type="match status" value="1"/>
</dbReference>
<protein>
    <submittedName>
        <fullName evidence="4">Trimethylamine methyltransferase</fullName>
    </submittedName>
</protein>
<gene>
    <name evidence="4" type="ORF">ENQ20_05660</name>
</gene>
<dbReference type="GO" id="GO:0032259">
    <property type="term" value="P:methylation"/>
    <property type="evidence" value="ECO:0007669"/>
    <property type="project" value="UniProtKB-KW"/>
</dbReference>
<accession>A0A7C1JNX1</accession>
<dbReference type="InterPro" id="IPR038601">
    <property type="entry name" value="MttB-like_sf"/>
</dbReference>